<dbReference type="EC" id="2.7.1.90" evidence="10"/>
<feature type="site" description="Important for catalytic activity and substrate specificity; stabilizes the transition state when the phosphoryl donor is PPi; prevents ATP from binding by mimicking the alpha-phosphate group of ATP" evidence="10">
    <location>
        <position position="172"/>
    </location>
</feature>
<dbReference type="AlphaFoldDB" id="A0A5C8GNN0"/>
<evidence type="ECO:0000256" key="7">
    <source>
        <dbReference type="ARBA" id="ARBA00022842"/>
    </source>
</evidence>
<dbReference type="Gene3D" id="3.40.50.450">
    <property type="match status" value="1"/>
</dbReference>
<dbReference type="GO" id="GO:0005524">
    <property type="term" value="F:ATP binding"/>
    <property type="evidence" value="ECO:0007669"/>
    <property type="project" value="InterPro"/>
</dbReference>
<evidence type="ECO:0000313" key="12">
    <source>
        <dbReference type="EMBL" id="TXJ63381.1"/>
    </source>
</evidence>
<comment type="similarity">
    <text evidence="10">Belongs to the phosphofructokinase type A (PFKA) family. PPi-dependent PFK group II subfamily. Clade 'Long' sub-subfamily.</text>
</comment>
<dbReference type="GO" id="GO:0005829">
    <property type="term" value="C:cytosol"/>
    <property type="evidence" value="ECO:0007669"/>
    <property type="project" value="TreeGrafter"/>
</dbReference>
<feature type="binding site" evidence="10">
    <location>
        <position position="77"/>
    </location>
    <ligand>
        <name>diphosphate</name>
        <dbReference type="ChEBI" id="CHEBI:33019"/>
    </ligand>
</feature>
<dbReference type="RefSeq" id="WP_130829357.1">
    <property type="nucleotide sequence ID" value="NZ_SDIK01000005.1"/>
</dbReference>
<dbReference type="InterPro" id="IPR022953">
    <property type="entry name" value="ATP_PFK"/>
</dbReference>
<name>A0A5C8GNN0_9BACT</name>
<feature type="site" description="Important for catalytic activity; stabilizes the transition state when the phosphoryl donor is PPi" evidence="10">
    <location>
        <position position="198"/>
    </location>
</feature>
<evidence type="ECO:0000256" key="1">
    <source>
        <dbReference type="ARBA" id="ARBA00001946"/>
    </source>
</evidence>
<feature type="binding site" evidence="10">
    <location>
        <position position="171"/>
    </location>
    <ligand>
        <name>Mg(2+)</name>
        <dbReference type="ChEBI" id="CHEBI:18420"/>
        <note>catalytic</note>
    </ligand>
</feature>
<dbReference type="UniPathway" id="UPA00109">
    <property type="reaction ID" value="UER00182"/>
</dbReference>
<dbReference type="GO" id="GO:0047334">
    <property type="term" value="F:diphosphate-fructose-6-phosphate 1-phosphotransferase activity"/>
    <property type="evidence" value="ECO:0007669"/>
    <property type="project" value="UniProtKB-EC"/>
</dbReference>
<keyword evidence="13" id="KW-1185">Reference proteome</keyword>
<feature type="binding site" description="in other chain" evidence="10">
    <location>
        <position position="307"/>
    </location>
    <ligand>
        <name>substrate</name>
        <note>ligand shared between dimeric partners</note>
    </ligand>
</feature>
<feature type="binding site" description="in other chain" evidence="10">
    <location>
        <begin position="420"/>
        <end position="423"/>
    </location>
    <ligand>
        <name>substrate</name>
        <note>ligand shared between dimeric partners</note>
    </ligand>
</feature>
<comment type="subunit">
    <text evidence="10">Homodimer.</text>
</comment>
<keyword evidence="6 10" id="KW-0418">Kinase</keyword>
<comment type="subcellular location">
    <subcellularLocation>
        <location evidence="10">Cytoplasm</location>
    </subcellularLocation>
</comment>
<keyword evidence="4 10" id="KW-0808">Transferase</keyword>
<protein>
    <recommendedName>
        <fullName evidence="10">Pyrophosphate--fructose 6-phosphate 1-phosphotransferase</fullName>
        <ecNumber evidence="10">2.7.1.90</ecNumber>
    </recommendedName>
    <alternativeName>
        <fullName evidence="10">6-phosphofructokinase, pyrophosphate dependent</fullName>
    </alternativeName>
    <alternativeName>
        <fullName evidence="10">PPi-dependent phosphofructokinase</fullName>
        <shortName evidence="10">PPi-PFK</shortName>
    </alternativeName>
    <alternativeName>
        <fullName evidence="10">Pyrophosphate-dependent 6-phosphofructose-1-kinase</fullName>
    </alternativeName>
</protein>
<evidence type="ECO:0000256" key="3">
    <source>
        <dbReference type="ARBA" id="ARBA00022490"/>
    </source>
</evidence>
<dbReference type="NCBIfam" id="NF005482">
    <property type="entry name" value="PRK07085.1"/>
    <property type="match status" value="1"/>
</dbReference>
<feature type="binding site" evidence="10">
    <location>
        <begin position="238"/>
        <end position="239"/>
    </location>
    <ligand>
        <name>substrate</name>
        <note>ligand shared between dimeric partners</note>
    </ligand>
</feature>
<dbReference type="Gene3D" id="3.40.50.460">
    <property type="entry name" value="Phosphofructokinase domain"/>
    <property type="match status" value="1"/>
</dbReference>
<dbReference type="GO" id="GO:0003872">
    <property type="term" value="F:6-phosphofructokinase activity"/>
    <property type="evidence" value="ECO:0007669"/>
    <property type="project" value="UniProtKB-UniRule"/>
</dbReference>
<comment type="pathway">
    <text evidence="10">Carbohydrate degradation; glycolysis; D-glyceraldehyde 3-phosphate and glycerone phosphate from D-glucose: step 3/4.</text>
</comment>
<dbReference type="GO" id="GO:0046872">
    <property type="term" value="F:metal ion binding"/>
    <property type="evidence" value="ECO:0007669"/>
    <property type="project" value="UniProtKB-KW"/>
</dbReference>
<dbReference type="PANTHER" id="PTHR43650:SF1">
    <property type="entry name" value="PYROPHOSPHATE--FRUCTOSE 6-PHOSPHATE 1-PHOSPHOTRANSFERASE SUBUNIT BETA 2"/>
    <property type="match status" value="1"/>
</dbReference>
<evidence type="ECO:0000256" key="2">
    <source>
        <dbReference type="ARBA" id="ARBA00003138"/>
    </source>
</evidence>
<evidence type="ECO:0000256" key="5">
    <source>
        <dbReference type="ARBA" id="ARBA00022723"/>
    </source>
</evidence>
<dbReference type="GO" id="GO:0006002">
    <property type="term" value="P:fructose 6-phosphate metabolic process"/>
    <property type="evidence" value="ECO:0007669"/>
    <property type="project" value="InterPro"/>
</dbReference>
<comment type="activity regulation">
    <text evidence="10">Non-allosteric.</text>
</comment>
<evidence type="ECO:0000259" key="11">
    <source>
        <dbReference type="Pfam" id="PF00365"/>
    </source>
</evidence>
<proteinExistence type="inferred from homology"/>
<evidence type="ECO:0000256" key="9">
    <source>
        <dbReference type="ARBA" id="ARBA00048072"/>
    </source>
</evidence>
<accession>A0A5C8GNN0</accession>
<comment type="function">
    <text evidence="2 10">Catalyzes the phosphorylation of D-fructose 6-phosphate, the first committing step of glycolysis. Uses inorganic phosphate (PPi) as phosphoryl donor instead of ATP like common ATP-dependent phosphofructokinases (ATP-PFKs), which renders the reaction reversible, and can thus function both in glycolysis and gluconeogenesis. Consistently, PPi-PFK can replace the enzymes of both the forward (ATP-PFK) and reverse (fructose-bisphosphatase (FBPase)) reactions.</text>
</comment>
<keyword evidence="5 10" id="KW-0479">Metal-binding</keyword>
<dbReference type="Gene3D" id="1.10.10.480">
    <property type="entry name" value="Phosphofructokinase, domain 3"/>
    <property type="match status" value="1"/>
</dbReference>
<comment type="caution">
    <text evidence="10">Lacks conserved residue(s) required for the propagation of feature annotation.</text>
</comment>
<dbReference type="PIRSF" id="PIRSF005677">
    <property type="entry name" value="PPi_PFK_PfpB"/>
    <property type="match status" value="1"/>
</dbReference>
<organism evidence="12 13">
    <name type="scientific">Prevotella brunnea</name>
    <dbReference type="NCBI Taxonomy" id="2508867"/>
    <lineage>
        <taxon>Bacteria</taxon>
        <taxon>Pseudomonadati</taxon>
        <taxon>Bacteroidota</taxon>
        <taxon>Bacteroidia</taxon>
        <taxon>Bacteroidales</taxon>
        <taxon>Prevotellaceae</taxon>
        <taxon>Prevotella</taxon>
    </lineage>
</organism>
<sequence length="551" mass="61339">METSSLQKERAKYQPMLPKALQSAVSIKEGNPTQSADDHEDIKKLFPNTYGLPIVEFEPTISKETPNFNVGVILSGGQAPGGHNVISGIFDELKKLNPNSRLYGFLMGPGGLVDHNYIEITTELIQNYRNTGGFDLIGSGRTKLEKIDQFEKSLEIIRQLDIKAIVIIGGDDSNTNACVLAEYYAAKKYGVQVIGCPKTIDGDLKNDQIETSFGFDTATKTYSEMIGNIARDCNSARKYWHFIKLMGRSASHIALECALQTHPNICLISEEIKAKDKTLNDVVEYIATIVANRAKEGKNYGVVLVPEGLLEFIPAVYRLIQELSDLLATHGEEYKNLDDLSQKEYITTHLSETNRATFETLPLEVAHQLALERDPHGNVQVSLIETEKLLSVMVEAKLKEWVKTGKYVGKFSTIHHFLGYEGRCAAPSNFDANYCYSLGTTAVQLIANGKTGYMAIVKNTTAPTEEWIAGGVPITMMMNMERRNGEMKPVIRKALVDLQGAPFQTFVLNREKWAKESSYIYPGPIQYWGPKEVCDRTTKTLALEKGSNKNE</sequence>
<dbReference type="EMBL" id="SDIK01000005">
    <property type="protein sequence ID" value="TXJ63381.1"/>
    <property type="molecule type" value="Genomic_DNA"/>
</dbReference>
<dbReference type="PANTHER" id="PTHR43650">
    <property type="entry name" value="PYROPHOSPHATE--FRUCTOSE 6-PHOSPHATE 1-PHOSPHOTRANSFERASE"/>
    <property type="match status" value="1"/>
</dbReference>
<evidence type="ECO:0000256" key="6">
    <source>
        <dbReference type="ARBA" id="ARBA00022777"/>
    </source>
</evidence>
<dbReference type="Proteomes" id="UP000321612">
    <property type="component" value="Unassembled WGS sequence"/>
</dbReference>
<dbReference type="PRINTS" id="PR00476">
    <property type="entry name" value="PHFRCTKINASE"/>
</dbReference>
<dbReference type="InterPro" id="IPR011183">
    <property type="entry name" value="PfpB_PPi_PFK"/>
</dbReference>
<evidence type="ECO:0000313" key="13">
    <source>
        <dbReference type="Proteomes" id="UP000321612"/>
    </source>
</evidence>
<feature type="domain" description="Phosphofructokinase" evidence="11">
    <location>
        <begin position="69"/>
        <end position="446"/>
    </location>
</feature>
<comment type="cofactor">
    <cofactor evidence="1 10">
        <name>Mg(2+)</name>
        <dbReference type="ChEBI" id="CHEBI:18420"/>
    </cofactor>
</comment>
<comment type="caution">
    <text evidence="12">The sequence shown here is derived from an EMBL/GenBank/DDBJ whole genome shotgun (WGS) entry which is preliminary data.</text>
</comment>
<feature type="binding site" description="in other chain" evidence="10">
    <location>
        <begin position="199"/>
        <end position="201"/>
    </location>
    <ligand>
        <name>substrate</name>
        <note>ligand shared between dimeric partners</note>
    </ligand>
</feature>
<feature type="binding site" description="in other chain" evidence="10">
    <location>
        <begin position="246"/>
        <end position="248"/>
    </location>
    <ligand>
        <name>substrate</name>
        <note>ligand shared between dimeric partners</note>
    </ligand>
</feature>
<keyword evidence="3 10" id="KW-0963">Cytoplasm</keyword>
<dbReference type="HAMAP" id="MF_01980">
    <property type="entry name" value="Phosphofructokinase_II_Long"/>
    <property type="match status" value="1"/>
</dbReference>
<keyword evidence="7 10" id="KW-0460">Magnesium</keyword>
<evidence type="ECO:0000256" key="10">
    <source>
        <dbReference type="HAMAP-Rule" id="MF_01980"/>
    </source>
</evidence>
<dbReference type="SUPFAM" id="SSF53784">
    <property type="entry name" value="Phosphofructokinase"/>
    <property type="match status" value="1"/>
</dbReference>
<reference evidence="13" key="1">
    <citation type="submission" date="2019-05" db="EMBL/GenBank/DDBJ databases">
        <title>Prevotella brunnea sp. nov., isolated from a wound of a patient.</title>
        <authorList>
            <person name="Buhl M."/>
        </authorList>
    </citation>
    <scope>NUCLEOTIDE SEQUENCE [LARGE SCALE GENOMIC DNA]</scope>
    <source>
        <strain evidence="13">A2672</strain>
    </source>
</reference>
<dbReference type="InterPro" id="IPR000023">
    <property type="entry name" value="Phosphofructokinase_dom"/>
</dbReference>
<dbReference type="OrthoDB" id="9802503at2"/>
<gene>
    <name evidence="10" type="primary">pfp</name>
    <name evidence="12" type="ORF">ETF27_00450</name>
</gene>
<evidence type="ECO:0000256" key="4">
    <source>
        <dbReference type="ARBA" id="ARBA00022679"/>
    </source>
</evidence>
<evidence type="ECO:0000256" key="8">
    <source>
        <dbReference type="ARBA" id="ARBA00023152"/>
    </source>
</evidence>
<keyword evidence="8 10" id="KW-0324">Glycolysis</keyword>
<dbReference type="Pfam" id="PF00365">
    <property type="entry name" value="PFK"/>
    <property type="match status" value="1"/>
</dbReference>
<comment type="catalytic activity">
    <reaction evidence="9 10">
        <text>beta-D-fructose 6-phosphate + diphosphate = beta-D-fructose 1,6-bisphosphate + phosphate + H(+)</text>
        <dbReference type="Rhea" id="RHEA:13613"/>
        <dbReference type="ChEBI" id="CHEBI:15378"/>
        <dbReference type="ChEBI" id="CHEBI:32966"/>
        <dbReference type="ChEBI" id="CHEBI:33019"/>
        <dbReference type="ChEBI" id="CHEBI:43474"/>
        <dbReference type="ChEBI" id="CHEBI:57634"/>
        <dbReference type="EC" id="2.7.1.90"/>
    </reaction>
</comment>
<dbReference type="NCBIfam" id="TIGR02477">
    <property type="entry name" value="PFKA_PPi"/>
    <property type="match status" value="1"/>
</dbReference>
<dbReference type="InterPro" id="IPR035966">
    <property type="entry name" value="PKF_sf"/>
</dbReference>
<feature type="active site" description="Proton acceptor" evidence="10">
    <location>
        <position position="201"/>
    </location>
</feature>
<dbReference type="GO" id="GO:0009749">
    <property type="term" value="P:response to glucose"/>
    <property type="evidence" value="ECO:0007669"/>
    <property type="project" value="TreeGrafter"/>
</dbReference>